<dbReference type="Proteomes" id="UP000466864">
    <property type="component" value="Unassembled WGS sequence"/>
</dbReference>
<dbReference type="InterPro" id="IPR039422">
    <property type="entry name" value="MarR/SlyA-like"/>
</dbReference>
<name>A0A7X2P9F6_9FIRM</name>
<dbReference type="PANTHER" id="PTHR33164:SF56">
    <property type="entry name" value="HTH-TYPE TRANSCRIPTIONAL REGULATOR MHQR"/>
    <property type="match status" value="1"/>
</dbReference>
<evidence type="ECO:0000256" key="1">
    <source>
        <dbReference type="ARBA" id="ARBA00023015"/>
    </source>
</evidence>
<keyword evidence="2" id="KW-0804">Transcription</keyword>
<dbReference type="AlphaFoldDB" id="A0A7X2P9F6"/>
<comment type="caution">
    <text evidence="4">The sequence shown here is derived from an EMBL/GenBank/DDBJ whole genome shotgun (WGS) entry which is preliminary data.</text>
</comment>
<dbReference type="InterPro" id="IPR000835">
    <property type="entry name" value="HTH_MarR-typ"/>
</dbReference>
<organism evidence="4 5">
    <name type="scientific">Bilifractor porci</name>
    <dbReference type="NCBI Taxonomy" id="2606636"/>
    <lineage>
        <taxon>Bacteria</taxon>
        <taxon>Bacillati</taxon>
        <taxon>Bacillota</taxon>
        <taxon>Clostridia</taxon>
        <taxon>Lachnospirales</taxon>
        <taxon>Lachnospiraceae</taxon>
        <taxon>Bilifractor</taxon>
    </lineage>
</organism>
<dbReference type="SUPFAM" id="SSF46785">
    <property type="entry name" value="Winged helix' DNA-binding domain"/>
    <property type="match status" value="1"/>
</dbReference>
<sequence length="146" mass="16729">MPDLELTATESYLIISLHRIVTDLDRKTRALCQKHGVTFGQFMVLEALYHKGPLSVGEVKESILSTDGTIPVIVANMEKAGLLVRKQDEKDRRKSILSLTEKGRAIIREVYPENAEMIHKAFSVWNDRERGDLKRLLASYWDQKTF</sequence>
<dbReference type="Gene3D" id="1.10.10.10">
    <property type="entry name" value="Winged helix-like DNA-binding domain superfamily/Winged helix DNA-binding domain"/>
    <property type="match status" value="1"/>
</dbReference>
<reference evidence="4 5" key="1">
    <citation type="submission" date="2019-08" db="EMBL/GenBank/DDBJ databases">
        <title>In-depth cultivation of the pig gut microbiome towards novel bacterial diversity and tailored functional studies.</title>
        <authorList>
            <person name="Wylensek D."/>
            <person name="Hitch T.C.A."/>
            <person name="Clavel T."/>
        </authorList>
    </citation>
    <scope>NUCLEOTIDE SEQUENCE [LARGE SCALE GENOMIC DNA]</scope>
    <source>
        <strain evidence="4 5">Oil+RF-744-WCA-WT-13</strain>
    </source>
</reference>
<feature type="domain" description="HTH marR-type" evidence="3">
    <location>
        <begin position="10"/>
        <end position="142"/>
    </location>
</feature>
<evidence type="ECO:0000256" key="2">
    <source>
        <dbReference type="ARBA" id="ARBA00023163"/>
    </source>
</evidence>
<evidence type="ECO:0000313" key="4">
    <source>
        <dbReference type="EMBL" id="MST82679.1"/>
    </source>
</evidence>
<protein>
    <submittedName>
        <fullName evidence="4">MarR family transcriptional regulator</fullName>
    </submittedName>
</protein>
<keyword evidence="1" id="KW-0805">Transcription regulation</keyword>
<dbReference type="PANTHER" id="PTHR33164">
    <property type="entry name" value="TRANSCRIPTIONAL REGULATOR, MARR FAMILY"/>
    <property type="match status" value="1"/>
</dbReference>
<dbReference type="GO" id="GO:0003700">
    <property type="term" value="F:DNA-binding transcription factor activity"/>
    <property type="evidence" value="ECO:0007669"/>
    <property type="project" value="InterPro"/>
</dbReference>
<dbReference type="InterPro" id="IPR036390">
    <property type="entry name" value="WH_DNA-bd_sf"/>
</dbReference>
<dbReference type="InterPro" id="IPR036388">
    <property type="entry name" value="WH-like_DNA-bd_sf"/>
</dbReference>
<dbReference type="GO" id="GO:0006950">
    <property type="term" value="P:response to stress"/>
    <property type="evidence" value="ECO:0007669"/>
    <property type="project" value="TreeGrafter"/>
</dbReference>
<dbReference type="EMBL" id="VUMV01000008">
    <property type="protein sequence ID" value="MST82679.1"/>
    <property type="molecule type" value="Genomic_DNA"/>
</dbReference>
<gene>
    <name evidence="4" type="ORF">FYJ60_10155</name>
</gene>
<dbReference type="PROSITE" id="PS50995">
    <property type="entry name" value="HTH_MARR_2"/>
    <property type="match status" value="1"/>
</dbReference>
<dbReference type="SMART" id="SM00347">
    <property type="entry name" value="HTH_MARR"/>
    <property type="match status" value="1"/>
</dbReference>
<proteinExistence type="predicted"/>
<evidence type="ECO:0000313" key="5">
    <source>
        <dbReference type="Proteomes" id="UP000466864"/>
    </source>
</evidence>
<dbReference type="Pfam" id="PF12802">
    <property type="entry name" value="MarR_2"/>
    <property type="match status" value="1"/>
</dbReference>
<accession>A0A7X2P9F6</accession>
<keyword evidence="5" id="KW-1185">Reference proteome</keyword>
<evidence type="ECO:0000259" key="3">
    <source>
        <dbReference type="PROSITE" id="PS50995"/>
    </source>
</evidence>